<proteinExistence type="predicted"/>
<evidence type="ECO:0000313" key="6">
    <source>
        <dbReference type="EMBL" id="PYI69034.1"/>
    </source>
</evidence>
<sequence length="208" mass="21812">MAIVYAAQLRPTKMELLAQWLPQHPWFGGDATALLRLGSFRFDDPDGEVGVETILVGAGDNAYQVPLSYRGAPLDGAEAFLIGTMEHSVLGRRWVYDATADPVYVGELAAAVLTGKVQAVEYREVDGRHETLPTTAQLASTGTAASVPVLSPSQPTTADTVTTVPAGALTLRIARVLDLPGVVHGDPALTVTWAGHETPVQLASAGSA</sequence>
<keyword evidence="4" id="KW-0067">ATP-binding</keyword>
<evidence type="ECO:0000256" key="3">
    <source>
        <dbReference type="ARBA" id="ARBA00022777"/>
    </source>
</evidence>
<gene>
    <name evidence="6" type="ORF">CVV68_04375</name>
</gene>
<dbReference type="Pfam" id="PF18085">
    <property type="entry name" value="Mak_N_cap"/>
    <property type="match status" value="1"/>
</dbReference>
<dbReference type="OrthoDB" id="3787729at2"/>
<protein>
    <recommendedName>
        <fullName evidence="5">Maltokinase N-terminal cap domain-containing protein</fullName>
    </recommendedName>
</protein>
<feature type="domain" description="Maltokinase N-terminal cap" evidence="5">
    <location>
        <begin position="20"/>
        <end position="101"/>
    </location>
</feature>
<keyword evidence="1" id="KW-0808">Transferase</keyword>
<keyword evidence="7" id="KW-1185">Reference proteome</keyword>
<dbReference type="RefSeq" id="WP_110499782.1">
    <property type="nucleotide sequence ID" value="NZ_QJVD01000003.1"/>
</dbReference>
<evidence type="ECO:0000259" key="5">
    <source>
        <dbReference type="Pfam" id="PF18085"/>
    </source>
</evidence>
<evidence type="ECO:0000256" key="1">
    <source>
        <dbReference type="ARBA" id="ARBA00022679"/>
    </source>
</evidence>
<dbReference type="EMBL" id="QJVD01000003">
    <property type="protein sequence ID" value="PYI69034.1"/>
    <property type="molecule type" value="Genomic_DNA"/>
</dbReference>
<accession>A0A2V5LEJ3</accession>
<evidence type="ECO:0000256" key="4">
    <source>
        <dbReference type="ARBA" id="ARBA00022840"/>
    </source>
</evidence>
<evidence type="ECO:0000313" key="7">
    <source>
        <dbReference type="Proteomes" id="UP000247832"/>
    </source>
</evidence>
<dbReference type="GO" id="GO:0005524">
    <property type="term" value="F:ATP binding"/>
    <property type="evidence" value="ECO:0007669"/>
    <property type="project" value="UniProtKB-KW"/>
</dbReference>
<organism evidence="6 7">
    <name type="scientific">Arthrobacter livingstonensis</name>
    <dbReference type="NCBI Taxonomy" id="670078"/>
    <lineage>
        <taxon>Bacteria</taxon>
        <taxon>Bacillati</taxon>
        <taxon>Actinomycetota</taxon>
        <taxon>Actinomycetes</taxon>
        <taxon>Micrococcales</taxon>
        <taxon>Micrococcaceae</taxon>
        <taxon>Arthrobacter</taxon>
    </lineage>
</organism>
<dbReference type="Proteomes" id="UP000247832">
    <property type="component" value="Unassembled WGS sequence"/>
</dbReference>
<reference evidence="6 7" key="1">
    <citation type="submission" date="2018-05" db="EMBL/GenBank/DDBJ databases">
        <title>Genetic diversity of glacier-inhabiting Cryobacterium bacteria in China and description of Cryobacterium mengkeensis sp. nov. and Arthrobacter glacialis sp. nov.</title>
        <authorList>
            <person name="Liu Q."/>
            <person name="Xin Y.-H."/>
        </authorList>
    </citation>
    <scope>NUCLEOTIDE SEQUENCE [LARGE SCALE GENOMIC DNA]</scope>
    <source>
        <strain evidence="6 7">LI2</strain>
    </source>
</reference>
<name>A0A2V5LEJ3_9MICC</name>
<comment type="caution">
    <text evidence="6">The sequence shown here is derived from an EMBL/GenBank/DDBJ whole genome shotgun (WGS) entry which is preliminary data.</text>
</comment>
<evidence type="ECO:0000256" key="2">
    <source>
        <dbReference type="ARBA" id="ARBA00022741"/>
    </source>
</evidence>
<dbReference type="AlphaFoldDB" id="A0A2V5LEJ3"/>
<keyword evidence="3" id="KW-0418">Kinase</keyword>
<dbReference type="NCBIfam" id="NF047744">
    <property type="entry name" value="CG0192_rel"/>
    <property type="match status" value="1"/>
</dbReference>
<keyword evidence="2" id="KW-0547">Nucleotide-binding</keyword>
<dbReference type="InterPro" id="IPR040999">
    <property type="entry name" value="Mak_N_cap"/>
</dbReference>
<dbReference type="GO" id="GO:0016301">
    <property type="term" value="F:kinase activity"/>
    <property type="evidence" value="ECO:0007669"/>
    <property type="project" value="UniProtKB-KW"/>
</dbReference>